<dbReference type="InterPro" id="IPR036188">
    <property type="entry name" value="FAD/NAD-bd_sf"/>
</dbReference>
<name>A0A4R5DD06_9ACTN</name>
<sequence>MRRCRPLPYGTVRIPYGYVWWVSEGVVVPYDVIVVGARVAGSTTAMLLARAGLRVLAVDRAAFPSDTVSSHQVQVPAVARLARWGLLGRLRSAGTPPTRAVRFDAGRIVLAGAFPASGGVDAMFSPRRTLLDTVLADAARSAGAEIRERFRVERLVWRDGRVAGVRGRCGRGPEVTETSQLVVGADGKRSLVAAAVGAVAYREQSVRTFASYGYWSGVPLDGGELYHRPGCAAAAFPTNDDLTMVYVASPLSEFAAARRDLDGHHLRQLDGCGDLGARVRAGVRAERLRTTPDQPNVLRTSFGPGWALVGDAGAVMDSVSAQGIAHALADAESLAHAVVAGLSGSLPLAAALAERHRLRDRTVRPMFDLTLRLAELRSRRVDHLMFAALADRPADAERFFGALSGTVPADRFFTPRTVLPLIGAAGWRRLIG</sequence>
<dbReference type="OrthoDB" id="103324at2"/>
<accession>A0A4R5DD06</accession>
<dbReference type="PANTHER" id="PTHR42685:SF22">
    <property type="entry name" value="CONDITIONED MEDIUM FACTOR RECEPTOR 1"/>
    <property type="match status" value="1"/>
</dbReference>
<dbReference type="InParanoid" id="A0A4R5DD06"/>
<reference evidence="2 3" key="1">
    <citation type="submission" date="2019-03" db="EMBL/GenBank/DDBJ databases">
        <title>Draft genome sequences of novel Actinobacteria.</title>
        <authorList>
            <person name="Sahin N."/>
            <person name="Ay H."/>
            <person name="Saygin H."/>
        </authorList>
    </citation>
    <scope>NUCLEOTIDE SEQUENCE [LARGE SCALE GENOMIC DNA]</scope>
    <source>
        <strain evidence="2 3">5K138</strain>
    </source>
</reference>
<dbReference type="Pfam" id="PF01494">
    <property type="entry name" value="FAD_binding_3"/>
    <property type="match status" value="1"/>
</dbReference>
<proteinExistence type="predicted"/>
<dbReference type="GO" id="GO:0071949">
    <property type="term" value="F:FAD binding"/>
    <property type="evidence" value="ECO:0007669"/>
    <property type="project" value="InterPro"/>
</dbReference>
<dbReference type="SUPFAM" id="SSF51905">
    <property type="entry name" value="FAD/NAD(P)-binding domain"/>
    <property type="match status" value="1"/>
</dbReference>
<gene>
    <name evidence="2" type="ORF">E1269_10445</name>
</gene>
<dbReference type="AlphaFoldDB" id="A0A4R5DD06"/>
<keyword evidence="3" id="KW-1185">Reference proteome</keyword>
<protein>
    <submittedName>
        <fullName evidence="2">NAD(P)/FAD-dependent oxidoreductase</fullName>
    </submittedName>
</protein>
<dbReference type="Proteomes" id="UP000294739">
    <property type="component" value="Unassembled WGS sequence"/>
</dbReference>
<organism evidence="2 3">
    <name type="scientific">Jiangella asiatica</name>
    <dbReference type="NCBI Taxonomy" id="2530372"/>
    <lineage>
        <taxon>Bacteria</taxon>
        <taxon>Bacillati</taxon>
        <taxon>Actinomycetota</taxon>
        <taxon>Actinomycetes</taxon>
        <taxon>Jiangellales</taxon>
        <taxon>Jiangellaceae</taxon>
        <taxon>Jiangella</taxon>
    </lineage>
</organism>
<dbReference type="PANTHER" id="PTHR42685">
    <property type="entry name" value="GERANYLGERANYL DIPHOSPHATE REDUCTASE"/>
    <property type="match status" value="1"/>
</dbReference>
<comment type="caution">
    <text evidence="2">The sequence shown here is derived from an EMBL/GenBank/DDBJ whole genome shotgun (WGS) entry which is preliminary data.</text>
</comment>
<evidence type="ECO:0000313" key="2">
    <source>
        <dbReference type="EMBL" id="TDE10897.1"/>
    </source>
</evidence>
<dbReference type="Gene3D" id="3.50.50.60">
    <property type="entry name" value="FAD/NAD(P)-binding domain"/>
    <property type="match status" value="1"/>
</dbReference>
<dbReference type="PRINTS" id="PR00420">
    <property type="entry name" value="RNGMNOXGNASE"/>
</dbReference>
<evidence type="ECO:0000313" key="3">
    <source>
        <dbReference type="Proteomes" id="UP000294739"/>
    </source>
</evidence>
<dbReference type="InterPro" id="IPR002938">
    <property type="entry name" value="FAD-bd"/>
</dbReference>
<evidence type="ECO:0000259" key="1">
    <source>
        <dbReference type="Pfam" id="PF01494"/>
    </source>
</evidence>
<dbReference type="EMBL" id="SMKZ01000012">
    <property type="protein sequence ID" value="TDE10897.1"/>
    <property type="molecule type" value="Genomic_DNA"/>
</dbReference>
<dbReference type="InterPro" id="IPR050407">
    <property type="entry name" value="Geranylgeranyl_reductase"/>
</dbReference>
<feature type="domain" description="FAD-binding" evidence="1">
    <location>
        <begin position="30"/>
        <end position="345"/>
    </location>
</feature>